<dbReference type="InterPro" id="IPR000979">
    <property type="entry name" value="Phosphodiesterase_MJ0936/Vps29"/>
</dbReference>
<evidence type="ECO:0000256" key="1">
    <source>
        <dbReference type="ARBA" id="ARBA00008950"/>
    </source>
</evidence>
<dbReference type="PANTHER" id="PTHR43165">
    <property type="entry name" value="METALLOPHOSPHOESTERASE"/>
    <property type="match status" value="1"/>
</dbReference>
<dbReference type="Gene3D" id="3.60.21.10">
    <property type="match status" value="1"/>
</dbReference>
<dbReference type="InterPro" id="IPR053193">
    <property type="entry name" value="MetalloPDE_YfcE-like"/>
</dbReference>
<dbReference type="NCBIfam" id="TIGR00040">
    <property type="entry name" value="yfcE"/>
    <property type="match status" value="1"/>
</dbReference>
<keyword evidence="5" id="KW-1185">Reference proteome</keyword>
<dbReference type="Proteomes" id="UP001487296">
    <property type="component" value="Unassembled WGS sequence"/>
</dbReference>
<proteinExistence type="inferred from homology"/>
<comment type="similarity">
    <text evidence="1 2">Belongs to the metallophosphoesterase superfamily. YfcE family.</text>
</comment>
<dbReference type="GO" id="GO:0016787">
    <property type="term" value="F:hydrolase activity"/>
    <property type="evidence" value="ECO:0007669"/>
    <property type="project" value="UniProtKB-KW"/>
</dbReference>
<comment type="cofactor">
    <cofactor evidence="2">
        <name>a divalent metal cation</name>
        <dbReference type="ChEBI" id="CHEBI:60240"/>
    </cofactor>
</comment>
<dbReference type="SUPFAM" id="SSF56300">
    <property type="entry name" value="Metallo-dependent phosphatases"/>
    <property type="match status" value="1"/>
</dbReference>
<keyword evidence="2" id="KW-0479">Metal-binding</keyword>
<keyword evidence="4" id="KW-0378">Hydrolase</keyword>
<sequence>MRYMLLSDIHGSLPCLRRALEFYKAQRCDMLLLMGDILNYGPRNGVPEGLDAPGIANLLNAMADDIVAVRGNCDSEVDQMLLHFPILGTYTVLVDEGRRILLTHGHVYNKENLPPGRFDAVVYGHTHLWELAENDAHCLVCNTGSITFPKGGNPPTLGIMADGAITLYNFDTLQPVATHALPKR</sequence>
<accession>A0ABV1FNB6</accession>
<dbReference type="CDD" id="cd00841">
    <property type="entry name" value="MPP_YfcE"/>
    <property type="match status" value="1"/>
</dbReference>
<dbReference type="InterPro" id="IPR029052">
    <property type="entry name" value="Metallo-depent_PP-like"/>
</dbReference>
<evidence type="ECO:0000313" key="4">
    <source>
        <dbReference type="EMBL" id="MEQ2485860.1"/>
    </source>
</evidence>
<feature type="domain" description="Calcineurin-like phosphoesterase" evidence="3">
    <location>
        <begin position="1"/>
        <end position="160"/>
    </location>
</feature>
<protein>
    <recommendedName>
        <fullName evidence="2">Phosphoesterase</fullName>
        <ecNumber evidence="2">3.1.4.-</ecNumber>
    </recommendedName>
</protein>
<evidence type="ECO:0000256" key="2">
    <source>
        <dbReference type="RuleBase" id="RU362039"/>
    </source>
</evidence>
<dbReference type="InterPro" id="IPR041802">
    <property type="entry name" value="MPP_YfcE"/>
</dbReference>
<reference evidence="4 5" key="1">
    <citation type="submission" date="2024-04" db="EMBL/GenBank/DDBJ databases">
        <title>Human intestinal bacterial collection.</title>
        <authorList>
            <person name="Pauvert C."/>
            <person name="Hitch T.C.A."/>
            <person name="Clavel T."/>
        </authorList>
    </citation>
    <scope>NUCLEOTIDE SEQUENCE [LARGE SCALE GENOMIC DNA]</scope>
    <source>
        <strain evidence="4 5">CLA-AA-H145</strain>
    </source>
</reference>
<dbReference type="RefSeq" id="WP_215758858.1">
    <property type="nucleotide sequence ID" value="NZ_JAHKBE010000003.1"/>
</dbReference>
<gene>
    <name evidence="4" type="primary">yfcE</name>
    <name evidence="4" type="ORF">AAAT34_02170</name>
</gene>
<comment type="caution">
    <text evidence="4">The sequence shown here is derived from an EMBL/GenBank/DDBJ whole genome shotgun (WGS) entry which is preliminary data.</text>
</comment>
<dbReference type="NCBIfam" id="NF006988">
    <property type="entry name" value="PRK09453.1"/>
    <property type="match status" value="1"/>
</dbReference>
<dbReference type="PANTHER" id="PTHR43165:SF1">
    <property type="entry name" value="PHOSPHODIESTERASE MJ0936"/>
    <property type="match status" value="1"/>
</dbReference>
<evidence type="ECO:0000313" key="5">
    <source>
        <dbReference type="Proteomes" id="UP001487296"/>
    </source>
</evidence>
<dbReference type="EC" id="3.1.4.-" evidence="2"/>
<dbReference type="Pfam" id="PF12850">
    <property type="entry name" value="Metallophos_2"/>
    <property type="match status" value="1"/>
</dbReference>
<dbReference type="InterPro" id="IPR024654">
    <property type="entry name" value="Calcineurin-like_PHP_lpxH"/>
</dbReference>
<name>A0ABV1FNB6_9BACT</name>
<organism evidence="4 5">
    <name type="scientific">Hallella faecis</name>
    <dbReference type="NCBI Taxonomy" id="2841596"/>
    <lineage>
        <taxon>Bacteria</taxon>
        <taxon>Pseudomonadati</taxon>
        <taxon>Bacteroidota</taxon>
        <taxon>Bacteroidia</taxon>
        <taxon>Bacteroidales</taxon>
        <taxon>Prevotellaceae</taxon>
        <taxon>Hallella</taxon>
    </lineage>
</organism>
<evidence type="ECO:0000259" key="3">
    <source>
        <dbReference type="Pfam" id="PF12850"/>
    </source>
</evidence>
<dbReference type="EMBL" id="JBBNFP010000004">
    <property type="protein sequence ID" value="MEQ2485860.1"/>
    <property type="molecule type" value="Genomic_DNA"/>
</dbReference>